<sequence>MTFFFSAALIFGGLIGYNKASGGDLFGAGPQAIQIISAFLLIGGLGISILWWHSIDEAQREAHKWAWYWGGSTGLLAIIPLFLLARTGGDAVFAGYARFVDMEGHYFELGMLTALFACIIGYSVAWVIWWWRHR</sequence>
<feature type="transmembrane region" description="Helical" evidence="1">
    <location>
        <begin position="105"/>
        <end position="131"/>
    </location>
</feature>
<proteinExistence type="predicted"/>
<evidence type="ECO:0000313" key="2">
    <source>
        <dbReference type="EMBL" id="MDC7682806.1"/>
    </source>
</evidence>
<keyword evidence="1" id="KW-0812">Transmembrane</keyword>
<comment type="caution">
    <text evidence="2">The sequence shown here is derived from an EMBL/GenBank/DDBJ whole genome shotgun (WGS) entry which is preliminary data.</text>
</comment>
<organism evidence="2 3">
    <name type="scientific">Asticcacaulis aquaticus</name>
    <dbReference type="NCBI Taxonomy" id="2984212"/>
    <lineage>
        <taxon>Bacteria</taxon>
        <taxon>Pseudomonadati</taxon>
        <taxon>Pseudomonadota</taxon>
        <taxon>Alphaproteobacteria</taxon>
        <taxon>Caulobacterales</taxon>
        <taxon>Caulobacteraceae</taxon>
        <taxon>Asticcacaulis</taxon>
    </lineage>
</organism>
<keyword evidence="1" id="KW-1133">Transmembrane helix</keyword>
<gene>
    <name evidence="2" type="ORF">PQU92_05935</name>
</gene>
<evidence type="ECO:0000256" key="1">
    <source>
        <dbReference type="SAM" id="Phobius"/>
    </source>
</evidence>
<dbReference type="Proteomes" id="UP001214854">
    <property type="component" value="Unassembled WGS sequence"/>
</dbReference>
<protein>
    <recommendedName>
        <fullName evidence="4">MotA/TolQ/ExbB proton channel domain-containing protein</fullName>
    </recommendedName>
</protein>
<keyword evidence="3" id="KW-1185">Reference proteome</keyword>
<feature type="transmembrane region" description="Helical" evidence="1">
    <location>
        <begin position="32"/>
        <end position="53"/>
    </location>
</feature>
<feature type="transmembrane region" description="Helical" evidence="1">
    <location>
        <begin position="65"/>
        <end position="85"/>
    </location>
</feature>
<reference evidence="2 3" key="1">
    <citation type="submission" date="2023-01" db="EMBL/GenBank/DDBJ databases">
        <title>Novel species of the genus Asticcacaulis isolated from rivers.</title>
        <authorList>
            <person name="Lu H."/>
        </authorList>
    </citation>
    <scope>NUCLEOTIDE SEQUENCE [LARGE SCALE GENOMIC DNA]</scope>
    <source>
        <strain evidence="2 3">BYS171W</strain>
    </source>
</reference>
<accession>A0ABT5HTJ6</accession>
<evidence type="ECO:0000313" key="3">
    <source>
        <dbReference type="Proteomes" id="UP001214854"/>
    </source>
</evidence>
<evidence type="ECO:0008006" key="4">
    <source>
        <dbReference type="Google" id="ProtNLM"/>
    </source>
</evidence>
<dbReference type="EMBL" id="JAQQKX010000003">
    <property type="protein sequence ID" value="MDC7682806.1"/>
    <property type="molecule type" value="Genomic_DNA"/>
</dbReference>
<keyword evidence="1" id="KW-0472">Membrane</keyword>
<dbReference type="RefSeq" id="WP_272747287.1">
    <property type="nucleotide sequence ID" value="NZ_JAQQKX010000003.1"/>
</dbReference>
<name>A0ABT5HTJ6_9CAUL</name>